<dbReference type="HOGENOM" id="CLU_1303648_0_0_9"/>
<keyword evidence="1" id="KW-0812">Transmembrane</keyword>
<evidence type="ECO:0000313" key="2">
    <source>
        <dbReference type="EMBL" id="EON70558.1"/>
    </source>
</evidence>
<dbReference type="OrthoDB" id="2970406at2"/>
<dbReference type="eggNOG" id="ENOG50302H7">
    <property type="taxonomic scope" value="Bacteria"/>
</dbReference>
<comment type="caution">
    <text evidence="2">The sequence shown here is derived from an EMBL/GenBank/DDBJ whole genome shotgun (WGS) entry which is preliminary data.</text>
</comment>
<gene>
    <name evidence="2" type="ORF">H131_20987</name>
</gene>
<keyword evidence="1" id="KW-0472">Membrane</keyword>
<evidence type="ECO:0000256" key="1">
    <source>
        <dbReference type="SAM" id="Phobius"/>
    </source>
</evidence>
<accession>R7Z8W9</accession>
<evidence type="ECO:0000313" key="3">
    <source>
        <dbReference type="Proteomes" id="UP000013911"/>
    </source>
</evidence>
<dbReference type="EMBL" id="AQPX01000032">
    <property type="protein sequence ID" value="EON70558.1"/>
    <property type="molecule type" value="Genomic_DNA"/>
</dbReference>
<feature type="transmembrane region" description="Helical" evidence="1">
    <location>
        <begin position="9"/>
        <end position="27"/>
    </location>
</feature>
<dbReference type="PATRIC" id="fig|1285586.5.peg.4370"/>
<sequence>MLNKITGSLFKVSMVVAIAMFSILGVLTENTNAKEYGENPENPEELALVEKSLELIFEKGVVTNERGYFLGYDREVFENGLKEYDNYEEYIQQIEDADLFVNTNQVDISENPKIGTRAVACGWHLMRPTYEFTAAQNDCILKGIKSNYGPIAIGSTIANLIADKDFKLAAGHILKLGFNSNIWGVITTLTVVQAQCAEEMDKKFPGKSNCE</sequence>
<reference evidence="2 3" key="1">
    <citation type="submission" date="2013-04" db="EMBL/GenBank/DDBJ databases">
        <title>Draft genome of the heavy metal tolerant bacterium Lysinibacillus sphaericus strain OT4b.31.</title>
        <authorList>
            <person name="Pena-Montenegro T.D."/>
            <person name="Dussan J."/>
        </authorList>
    </citation>
    <scope>NUCLEOTIDE SEQUENCE [LARGE SCALE GENOMIC DNA]</scope>
    <source>
        <strain evidence="2 3">OT4b.31</strain>
    </source>
</reference>
<organism evidence="2 3">
    <name type="scientific">Lysinibacillus sphaericus OT4b.31</name>
    <dbReference type="NCBI Taxonomy" id="1285586"/>
    <lineage>
        <taxon>Bacteria</taxon>
        <taxon>Bacillati</taxon>
        <taxon>Bacillota</taxon>
        <taxon>Bacilli</taxon>
        <taxon>Bacillales</taxon>
        <taxon>Bacillaceae</taxon>
        <taxon>Lysinibacillus</taxon>
    </lineage>
</organism>
<protein>
    <submittedName>
        <fullName evidence="2">Uncharacterized protein</fullName>
    </submittedName>
</protein>
<dbReference type="RefSeq" id="WP_010861096.1">
    <property type="nucleotide sequence ID" value="NZ_KB933407.1"/>
</dbReference>
<dbReference type="AlphaFoldDB" id="R7Z8W9"/>
<keyword evidence="1" id="KW-1133">Transmembrane helix</keyword>
<proteinExistence type="predicted"/>
<name>R7Z8W9_LYSSH</name>
<dbReference type="Proteomes" id="UP000013911">
    <property type="component" value="Unassembled WGS sequence"/>
</dbReference>